<keyword evidence="3" id="KW-1185">Reference proteome</keyword>
<dbReference type="SUPFAM" id="SSF55486">
    <property type="entry name" value="Metalloproteases ('zincins'), catalytic domain"/>
    <property type="match status" value="1"/>
</dbReference>
<feature type="chain" id="PRO_5032319183" description="Peptidyl-Asp metalloendopeptidase" evidence="1">
    <location>
        <begin position="26"/>
        <end position="420"/>
    </location>
</feature>
<evidence type="ECO:0000313" key="2">
    <source>
        <dbReference type="EMBL" id="MBA8889986.1"/>
    </source>
</evidence>
<dbReference type="Proteomes" id="UP000550401">
    <property type="component" value="Unassembled WGS sequence"/>
</dbReference>
<evidence type="ECO:0000313" key="3">
    <source>
        <dbReference type="Proteomes" id="UP000550401"/>
    </source>
</evidence>
<accession>A0A839F5X3</accession>
<feature type="signal peptide" evidence="1">
    <location>
        <begin position="1"/>
        <end position="25"/>
    </location>
</feature>
<evidence type="ECO:0000256" key="1">
    <source>
        <dbReference type="SAM" id="SignalP"/>
    </source>
</evidence>
<sequence>MKHSTQLARCLAGALVAAPFGSAFAASALFSPAPLVMKAPETDSAFQALSAQPSTHAMQLVVADTALLDERTDAVLLNLDFGGALDVPLQRVSSYRSEDGSLVWHGTVANLATSRAAFGPNEVATDPMNDATLVVHDGKLTGNVRILGQLYAIRPLHDGRTAIVEVDQSAMPPDHPPAAYRKLFDASKAMDLEAMAPDAVTANTVIRVMVNYTQGVASQVGDVAGLINLAVAESNQGYANSGVAITMQLATTSQVSYSETGNFDTDLARYRGTSDGYMDSIHGLRNSSAADVGVLLVTNTAYCGLASAIKATATTAFAEVYWDCATGYYSFAHEIGHLQAARHDPTNDPTNTPYKYGHGYQYAAGGWRTIMAYDCTSGCTRLNYWSNPGITYGGHAMGTTTRSDNHRVLNNTAATVAAFR</sequence>
<proteinExistence type="predicted"/>
<comment type="caution">
    <text evidence="2">The sequence shown here is derived from an EMBL/GenBank/DDBJ whole genome shotgun (WGS) entry which is preliminary data.</text>
</comment>
<protein>
    <recommendedName>
        <fullName evidence="4">Peptidyl-Asp metalloendopeptidase</fullName>
    </recommendedName>
</protein>
<dbReference type="Pfam" id="PF13688">
    <property type="entry name" value="Reprolysin_5"/>
    <property type="match status" value="1"/>
</dbReference>
<evidence type="ECO:0008006" key="4">
    <source>
        <dbReference type="Google" id="ProtNLM"/>
    </source>
</evidence>
<dbReference type="EMBL" id="JACGXL010000009">
    <property type="protein sequence ID" value="MBA8889986.1"/>
    <property type="molecule type" value="Genomic_DNA"/>
</dbReference>
<dbReference type="AlphaFoldDB" id="A0A839F5X3"/>
<reference evidence="2 3" key="1">
    <citation type="submission" date="2020-07" db="EMBL/GenBank/DDBJ databases">
        <title>Genomic Encyclopedia of Type Strains, Phase IV (KMG-V): Genome sequencing to study the core and pangenomes of soil and plant-associated prokaryotes.</title>
        <authorList>
            <person name="Whitman W."/>
        </authorList>
    </citation>
    <scope>NUCLEOTIDE SEQUENCE [LARGE SCALE GENOMIC DNA]</scope>
    <source>
        <strain evidence="2 3">RH2WT43</strain>
    </source>
</reference>
<name>A0A839F5X3_9GAMM</name>
<gene>
    <name evidence="2" type="ORF">FHW12_004233</name>
</gene>
<dbReference type="RefSeq" id="WP_182533015.1">
    <property type="nucleotide sequence ID" value="NZ_JACGXL010000009.1"/>
</dbReference>
<organism evidence="2 3">
    <name type="scientific">Dokdonella fugitiva</name>
    <dbReference type="NCBI Taxonomy" id="328517"/>
    <lineage>
        <taxon>Bacteria</taxon>
        <taxon>Pseudomonadati</taxon>
        <taxon>Pseudomonadota</taxon>
        <taxon>Gammaproteobacteria</taxon>
        <taxon>Lysobacterales</taxon>
        <taxon>Rhodanobacteraceae</taxon>
        <taxon>Dokdonella</taxon>
    </lineage>
</organism>
<keyword evidence="1" id="KW-0732">Signal</keyword>